<keyword evidence="1" id="KW-0812">Transmembrane</keyword>
<gene>
    <name evidence="2" type="ORF">SAMN02745110_02415</name>
</gene>
<dbReference type="EMBL" id="FUXA01000021">
    <property type="protein sequence ID" value="SKA03923.1"/>
    <property type="molecule type" value="Genomic_DNA"/>
</dbReference>
<feature type="transmembrane region" description="Helical" evidence="1">
    <location>
        <begin position="33"/>
        <end position="51"/>
    </location>
</feature>
<evidence type="ECO:0000256" key="1">
    <source>
        <dbReference type="SAM" id="Phobius"/>
    </source>
</evidence>
<evidence type="ECO:0000313" key="2">
    <source>
        <dbReference type="EMBL" id="SKA03923.1"/>
    </source>
</evidence>
<accession>A0A1T4QJF5</accession>
<keyword evidence="1" id="KW-1133">Transmembrane helix</keyword>
<name>A0A1T4QJF5_9FIRM</name>
<proteinExistence type="predicted"/>
<keyword evidence="1" id="KW-0472">Membrane</keyword>
<sequence>MKRQAGINWMCFGIFIVMLVVLIDTRLTVIPDALAYIGAGIGALLFFVGAYKYKKYKIKDKDGNVGD</sequence>
<dbReference type="RefSeq" id="WP_078788199.1">
    <property type="nucleotide sequence ID" value="NZ_FMTO01000021.1"/>
</dbReference>
<protein>
    <submittedName>
        <fullName evidence="2">Uncharacterized protein</fullName>
    </submittedName>
</protein>
<feature type="transmembrane region" description="Helical" evidence="1">
    <location>
        <begin position="7"/>
        <end position="27"/>
    </location>
</feature>
<evidence type="ECO:0000313" key="3">
    <source>
        <dbReference type="Proteomes" id="UP000189857"/>
    </source>
</evidence>
<keyword evidence="3" id="KW-1185">Reference proteome</keyword>
<dbReference type="Proteomes" id="UP000189857">
    <property type="component" value="Unassembled WGS sequence"/>
</dbReference>
<reference evidence="2 3" key="1">
    <citation type="submission" date="2017-02" db="EMBL/GenBank/DDBJ databases">
        <authorList>
            <person name="Peterson S.W."/>
        </authorList>
    </citation>
    <scope>NUCLEOTIDE SEQUENCE [LARGE SCALE GENOMIC DNA]</scope>
    <source>
        <strain evidence="2 3">ATCC 17233</strain>
    </source>
</reference>
<organism evidence="2 3">
    <name type="scientific">Eubacterium ruminantium</name>
    <dbReference type="NCBI Taxonomy" id="42322"/>
    <lineage>
        <taxon>Bacteria</taxon>
        <taxon>Bacillati</taxon>
        <taxon>Bacillota</taxon>
        <taxon>Clostridia</taxon>
        <taxon>Eubacteriales</taxon>
        <taxon>Eubacteriaceae</taxon>
        <taxon>Eubacterium</taxon>
    </lineage>
</organism>
<dbReference type="AlphaFoldDB" id="A0A1T4QJF5"/>